<gene>
    <name evidence="1" type="ORF">CJ263_20035</name>
</gene>
<reference evidence="1 2" key="1">
    <citation type="submission" date="2017-08" db="EMBL/GenBank/DDBJ databases">
        <title>The complete genome sequence of Maribacter sp. B1, isolated from deep-sea sediment.</title>
        <authorList>
            <person name="Wu Y.-H."/>
            <person name="Cheng H."/>
            <person name="Xu X.-W."/>
        </authorList>
    </citation>
    <scope>NUCLEOTIDE SEQUENCE [LARGE SCALE GENOMIC DNA]</scope>
    <source>
        <strain evidence="1 2">B1</strain>
    </source>
</reference>
<name>A0A223VAY4_9FLAO</name>
<proteinExistence type="predicted"/>
<evidence type="ECO:0000313" key="1">
    <source>
        <dbReference type="EMBL" id="ASV32330.1"/>
    </source>
</evidence>
<dbReference type="AlphaFoldDB" id="A0A223VAY4"/>
<dbReference type="Proteomes" id="UP000215244">
    <property type="component" value="Chromosome"/>
</dbReference>
<evidence type="ECO:0000313" key="2">
    <source>
        <dbReference type="Proteomes" id="UP000215244"/>
    </source>
</evidence>
<dbReference type="InterPro" id="IPR046916">
    <property type="entry name" value="ABC-3C_CTD4"/>
</dbReference>
<accession>A0A223VAY4</accession>
<dbReference type="RefSeq" id="WP_094998886.1">
    <property type="nucleotide sequence ID" value="NZ_BMJL01000011.1"/>
</dbReference>
<keyword evidence="2" id="KW-1185">Reference proteome</keyword>
<protein>
    <submittedName>
        <fullName evidence="1">Uncharacterized protein</fullName>
    </submittedName>
</protein>
<dbReference type="OrthoDB" id="623545at2"/>
<sequence length="451" mass="51534">MTAEDLKRYSVRVGEGSGCFFQPMTNEYTYILTAKHLFSALQNGAEIDIFRHLKNEDGWSEELIPFTLELGVNYFPHSQADAAILKIDYLDGFKELFVKNEINENVGYQLCGFPSQNRDSAEGERYSPYRVERILASGNYCHMAQLFGTVNYDNVAGMSGGGFLKIETDHLSILGIQSRMATNAVQALGQIGFIPIKYYNQIIDANENAGALEKLLPAYLKSFSFFEDEIFSIITGPQEVIVSRRDKLTELLKVKASEIRDSDITPNYIKEHLSNRLLLLEQTNFELQKRGIWRMWLEFLTILNIAKNKAHSLADMPVVFEKVRMFFSDINQDFWTAHLMDLPKLDYSGLGPDGIVVVASNIPSVDREMEILDLSKITSNIAEARKQYAQTHFGHDIDVASEFPLEKYKFINISAFKERVVTELDEDFDNSLPNESLATLKRLYERFIPEW</sequence>
<dbReference type="EMBL" id="CP022957">
    <property type="protein sequence ID" value="ASV32330.1"/>
    <property type="molecule type" value="Genomic_DNA"/>
</dbReference>
<dbReference type="Pfam" id="PF20280">
    <property type="entry name" value="CTD4"/>
    <property type="match status" value="1"/>
</dbReference>
<dbReference type="KEGG" id="marb:CJ263_20035"/>
<organism evidence="1 2">
    <name type="scientific">Maribacter cobaltidurans</name>
    <dbReference type="NCBI Taxonomy" id="1178778"/>
    <lineage>
        <taxon>Bacteria</taxon>
        <taxon>Pseudomonadati</taxon>
        <taxon>Bacteroidota</taxon>
        <taxon>Flavobacteriia</taxon>
        <taxon>Flavobacteriales</taxon>
        <taxon>Flavobacteriaceae</taxon>
        <taxon>Maribacter</taxon>
    </lineage>
</organism>